<sequence length="331" mass="35235">MKPFLRLASVLMIAASASLVAACDNKAPEQAGTETAAAEGAPAAADGPFDVNSVALSTASLGDFPYLRLPEGYKPRNSEAHDFADFPFWTGARFEMIEGRIHQTQITNDSGKSFSRLELLRNMEHALKEAGAVRIFDGQIPSDAAHALPEAVQMAALNGIGDIYNNPSQTWIIRQADRTVWVHLYVGSESGSLAVAEVKTLAPTAGLLPAGELAKKIAADGRVAVPVEFALDKADILDASRPQIDAVAQLLKDDAGLRLSVEGHTDNTGAPARNRPLSEERARAVVAALTQQGIDAKRLEAKGFGADKPVADNASDEGRARNRRVELVRLP</sequence>
<evidence type="ECO:0000256" key="5">
    <source>
        <dbReference type="SAM" id="SignalP"/>
    </source>
</evidence>
<dbReference type="PANTHER" id="PTHR30329:SF20">
    <property type="entry name" value="EXPORTED PROTEIN"/>
    <property type="match status" value="1"/>
</dbReference>
<accession>A0A2X1BN16</accession>
<evidence type="ECO:0000256" key="2">
    <source>
        <dbReference type="ARBA" id="ARBA00023136"/>
    </source>
</evidence>
<feature type="signal peptide" evidence="5">
    <location>
        <begin position="1"/>
        <end position="22"/>
    </location>
</feature>
<dbReference type="Pfam" id="PF00691">
    <property type="entry name" value="OmpA"/>
    <property type="match status" value="1"/>
</dbReference>
<gene>
    <name evidence="7" type="primary">oprF</name>
    <name evidence="7" type="ORF">NCTC11165_01048</name>
</gene>
<feature type="domain" description="OmpA-like" evidence="6">
    <location>
        <begin position="216"/>
        <end position="331"/>
    </location>
</feature>
<feature type="chain" id="PRO_5015931233" evidence="5">
    <location>
        <begin position="23"/>
        <end position="331"/>
    </location>
</feature>
<evidence type="ECO:0000313" key="8">
    <source>
        <dbReference type="Proteomes" id="UP000250358"/>
    </source>
</evidence>
<dbReference type="PANTHER" id="PTHR30329">
    <property type="entry name" value="STATOR ELEMENT OF FLAGELLAR MOTOR COMPLEX"/>
    <property type="match status" value="1"/>
</dbReference>
<evidence type="ECO:0000256" key="1">
    <source>
        <dbReference type="ARBA" id="ARBA00004442"/>
    </source>
</evidence>
<evidence type="ECO:0000256" key="4">
    <source>
        <dbReference type="SAM" id="MobiDB-lite"/>
    </source>
</evidence>
<feature type="compositionally biased region" description="Basic and acidic residues" evidence="4">
    <location>
        <begin position="316"/>
        <end position="331"/>
    </location>
</feature>
<dbReference type="PROSITE" id="PS51123">
    <property type="entry name" value="OMPA_2"/>
    <property type="match status" value="1"/>
</dbReference>
<feature type="region of interest" description="Disordered" evidence="4">
    <location>
        <begin position="306"/>
        <end position="331"/>
    </location>
</feature>
<dbReference type="AlphaFoldDB" id="A0A2X1BN16"/>
<dbReference type="Proteomes" id="UP000250358">
    <property type="component" value="Unassembled WGS sequence"/>
</dbReference>
<dbReference type="SUPFAM" id="SSF103088">
    <property type="entry name" value="OmpA-like"/>
    <property type="match status" value="1"/>
</dbReference>
<dbReference type="InterPro" id="IPR036737">
    <property type="entry name" value="OmpA-like_sf"/>
</dbReference>
<evidence type="ECO:0000256" key="3">
    <source>
        <dbReference type="PROSITE-ProRule" id="PRU00473"/>
    </source>
</evidence>
<dbReference type="CDD" id="cd07185">
    <property type="entry name" value="OmpA_C-like"/>
    <property type="match status" value="1"/>
</dbReference>
<dbReference type="PROSITE" id="PS51257">
    <property type="entry name" value="PROKAR_LIPOPROTEIN"/>
    <property type="match status" value="1"/>
</dbReference>
<name>A0A2X1BN16_BREDI</name>
<dbReference type="InterPro" id="IPR006665">
    <property type="entry name" value="OmpA-like"/>
</dbReference>
<keyword evidence="5" id="KW-0732">Signal</keyword>
<evidence type="ECO:0000313" key="7">
    <source>
        <dbReference type="EMBL" id="SPU43111.1"/>
    </source>
</evidence>
<keyword evidence="2 3" id="KW-0472">Membrane</keyword>
<proteinExistence type="predicted"/>
<protein>
    <submittedName>
        <fullName evidence="7">Outer membrane porin F</fullName>
    </submittedName>
</protein>
<dbReference type="InterPro" id="IPR006664">
    <property type="entry name" value="OMP_bac"/>
</dbReference>
<evidence type="ECO:0000259" key="6">
    <source>
        <dbReference type="PROSITE" id="PS51123"/>
    </source>
</evidence>
<dbReference type="EMBL" id="UAQM01000003">
    <property type="protein sequence ID" value="SPU43111.1"/>
    <property type="molecule type" value="Genomic_DNA"/>
</dbReference>
<reference evidence="7 8" key="1">
    <citation type="submission" date="2018-06" db="EMBL/GenBank/DDBJ databases">
        <authorList>
            <consortium name="Pathogen Informatics"/>
            <person name="Doyle S."/>
        </authorList>
    </citation>
    <scope>NUCLEOTIDE SEQUENCE [LARGE SCALE GENOMIC DNA]</scope>
    <source>
        <strain evidence="7 8">NCTC11165</strain>
    </source>
</reference>
<organism evidence="7 8">
    <name type="scientific">Brevundimonas diminuta</name>
    <name type="common">Pseudomonas diminuta</name>
    <dbReference type="NCBI Taxonomy" id="293"/>
    <lineage>
        <taxon>Bacteria</taxon>
        <taxon>Pseudomonadati</taxon>
        <taxon>Pseudomonadota</taxon>
        <taxon>Alphaproteobacteria</taxon>
        <taxon>Caulobacterales</taxon>
        <taxon>Caulobacteraceae</taxon>
        <taxon>Brevundimonas</taxon>
    </lineage>
</organism>
<dbReference type="GO" id="GO:0009279">
    <property type="term" value="C:cell outer membrane"/>
    <property type="evidence" value="ECO:0007669"/>
    <property type="project" value="UniProtKB-SubCell"/>
</dbReference>
<comment type="subcellular location">
    <subcellularLocation>
        <location evidence="1">Cell outer membrane</location>
    </subcellularLocation>
</comment>
<dbReference type="RefSeq" id="WP_252865524.1">
    <property type="nucleotide sequence ID" value="NZ_UAQM01000003.1"/>
</dbReference>
<dbReference type="Gene3D" id="3.30.1330.60">
    <property type="entry name" value="OmpA-like domain"/>
    <property type="match status" value="1"/>
</dbReference>
<dbReference type="PRINTS" id="PR01021">
    <property type="entry name" value="OMPADOMAIN"/>
</dbReference>
<dbReference type="InterPro" id="IPR050330">
    <property type="entry name" value="Bact_OuterMem_StrucFunc"/>
</dbReference>